<sequence length="201" mass="21128">MATDIPESTSTAGAAISAAVVSNAAALRTSLLRTSFNLRKTPATNNSASGSSKQSKYAEKVRAAETEDLRNLPQHNSSIGCKPDDKVLQAKRADEDLRRKLQLGRKRGADVAVLGAESSDEEEGRSALGRSKRAKKATGKESKIPELEAKTDEVVSADIGGVVSVASGAGLELKPPGVVEKSGRSKKNKKKKKNKAAMEAT</sequence>
<name>A0A0F8B980_CERFI</name>
<feature type="region of interest" description="Disordered" evidence="1">
    <location>
        <begin position="38"/>
        <end position="87"/>
    </location>
</feature>
<evidence type="ECO:0000313" key="2">
    <source>
        <dbReference type="EMBL" id="KKF97555.1"/>
    </source>
</evidence>
<dbReference type="AlphaFoldDB" id="A0A0F8B980"/>
<proteinExistence type="predicted"/>
<organism evidence="2 3">
    <name type="scientific">Ceratocystis fimbriata f. sp. platani</name>
    <dbReference type="NCBI Taxonomy" id="88771"/>
    <lineage>
        <taxon>Eukaryota</taxon>
        <taxon>Fungi</taxon>
        <taxon>Dikarya</taxon>
        <taxon>Ascomycota</taxon>
        <taxon>Pezizomycotina</taxon>
        <taxon>Sordariomycetes</taxon>
        <taxon>Hypocreomycetidae</taxon>
        <taxon>Microascales</taxon>
        <taxon>Ceratocystidaceae</taxon>
        <taxon>Ceratocystis</taxon>
    </lineage>
</organism>
<evidence type="ECO:0000256" key="1">
    <source>
        <dbReference type="SAM" id="MobiDB-lite"/>
    </source>
</evidence>
<feature type="region of interest" description="Disordered" evidence="1">
    <location>
        <begin position="165"/>
        <end position="201"/>
    </location>
</feature>
<accession>A0A0F8B980</accession>
<feature type="region of interest" description="Disordered" evidence="1">
    <location>
        <begin position="114"/>
        <end position="144"/>
    </location>
</feature>
<feature type="compositionally biased region" description="Basic and acidic residues" evidence="1">
    <location>
        <begin position="56"/>
        <end position="70"/>
    </location>
</feature>
<evidence type="ECO:0000313" key="3">
    <source>
        <dbReference type="Proteomes" id="UP000034841"/>
    </source>
</evidence>
<feature type="compositionally biased region" description="Polar residues" evidence="1">
    <location>
        <begin position="38"/>
        <end position="55"/>
    </location>
</feature>
<dbReference type="Proteomes" id="UP000034841">
    <property type="component" value="Unassembled WGS sequence"/>
</dbReference>
<keyword evidence="3" id="KW-1185">Reference proteome</keyword>
<comment type="caution">
    <text evidence="2">The sequence shown here is derived from an EMBL/GenBank/DDBJ whole genome shotgun (WGS) entry which is preliminary data.</text>
</comment>
<protein>
    <submittedName>
        <fullName evidence="2">Uncharacterized protein</fullName>
    </submittedName>
</protein>
<dbReference type="EMBL" id="LBBL01000004">
    <property type="protein sequence ID" value="KKF97555.1"/>
    <property type="molecule type" value="Genomic_DNA"/>
</dbReference>
<gene>
    <name evidence="2" type="ORF">CFO_g113</name>
</gene>
<reference evidence="2 3" key="1">
    <citation type="submission" date="2015-04" db="EMBL/GenBank/DDBJ databases">
        <title>Genome sequence of Ceratocystis platani, a major pathogen of plane trees.</title>
        <authorList>
            <person name="Belbahri L."/>
        </authorList>
    </citation>
    <scope>NUCLEOTIDE SEQUENCE [LARGE SCALE GENOMIC DNA]</scope>
    <source>
        <strain evidence="2 3">CFO</strain>
    </source>
</reference>
<feature type="compositionally biased region" description="Basic residues" evidence="1">
    <location>
        <begin position="184"/>
        <end position="195"/>
    </location>
</feature>